<dbReference type="PANTHER" id="PTHR43804:SF7">
    <property type="entry name" value="LD18447P"/>
    <property type="match status" value="1"/>
</dbReference>
<dbReference type="KEGG" id="tpal:117642513"/>
<name>A0A6P8YRF8_THRPL</name>
<dbReference type="Gene3D" id="6.10.140.1950">
    <property type="match status" value="1"/>
</dbReference>
<keyword evidence="5" id="KW-1185">Reference proteome</keyword>
<gene>
    <name evidence="6" type="primary">LOC117642513</name>
</gene>
<sequence>MLGFCAQRLYLRTSASLFRECAKKLTSYHVKNKVMCFRRNSETSLWCGFLKPQHSALYSQNAPAVSMDEPCMKKYLSGLIDASKTKGWKRPNYWYTLLDLLAQRESVLTNISSLNELEQGETSDKELRKLAEEELSSYYNELAELDDEILRTILPRSTHENYTDIMMEISSGAGGQEAMLFANELLRLYENYAASQGWTFFIESLDKSDIGGIKSASIFIQGEGAYYYLQNEIGVHRVQRVPVTSTAGMIHTSTAAVIIMPQPSDVDIKLEDKDLVIETMKASGPGGQNVNKTESAIRVRHLPSGLVVECQEQQSQHRNRELALKKLRTKLYDIQIQKQNQEIKTTRVSQLRNRERSAKIRTYNFPQNRITDHRAHITVHNVKEFMQGGDSFQKFVDSLIEENEKQLVLQFIQDLREN</sequence>
<evidence type="ECO:0000256" key="1">
    <source>
        <dbReference type="ARBA" id="ARBA00010835"/>
    </source>
</evidence>
<keyword evidence="2" id="KW-0488">Methylation</keyword>
<dbReference type="Proteomes" id="UP000515158">
    <property type="component" value="Unplaced"/>
</dbReference>
<dbReference type="SMART" id="SM00937">
    <property type="entry name" value="PCRF"/>
    <property type="match status" value="1"/>
</dbReference>
<feature type="domain" description="Peptide chain release factor" evidence="4">
    <location>
        <begin position="116"/>
        <end position="232"/>
    </location>
</feature>
<dbReference type="AlphaFoldDB" id="A0A6P8YRF8"/>
<dbReference type="SUPFAM" id="SSF75620">
    <property type="entry name" value="Release factor"/>
    <property type="match status" value="1"/>
</dbReference>
<proteinExistence type="inferred from homology"/>
<dbReference type="InParanoid" id="A0A6P8YRF8"/>
<reference evidence="6" key="1">
    <citation type="submission" date="2025-08" db="UniProtKB">
        <authorList>
            <consortium name="RefSeq"/>
        </authorList>
    </citation>
    <scope>IDENTIFICATION</scope>
    <source>
        <tissue evidence="6">Total insect</tissue>
    </source>
</reference>
<dbReference type="FunFam" id="3.30.160.20:FF:000004">
    <property type="entry name" value="Peptide chain release factor 1"/>
    <property type="match status" value="1"/>
</dbReference>
<dbReference type="FunCoup" id="A0A6P8YRF8">
    <property type="interactions" value="1798"/>
</dbReference>
<keyword evidence="3" id="KW-0648">Protein biosynthesis</keyword>
<dbReference type="PANTHER" id="PTHR43804">
    <property type="entry name" value="LD18447P"/>
    <property type="match status" value="1"/>
</dbReference>
<comment type="similarity">
    <text evidence="1">Belongs to the prokaryotic/mitochondrial release factor family.</text>
</comment>
<protein>
    <submittedName>
        <fullName evidence="6">Peptide chain release factor 1</fullName>
    </submittedName>
</protein>
<dbReference type="OrthoDB" id="2019491at2759"/>
<dbReference type="Gene3D" id="3.30.70.1660">
    <property type="match status" value="1"/>
</dbReference>
<dbReference type="GO" id="GO:0003747">
    <property type="term" value="F:translation release factor activity"/>
    <property type="evidence" value="ECO:0007669"/>
    <property type="project" value="InterPro"/>
</dbReference>
<dbReference type="Pfam" id="PF03462">
    <property type="entry name" value="PCRF"/>
    <property type="match status" value="1"/>
</dbReference>
<evidence type="ECO:0000256" key="2">
    <source>
        <dbReference type="ARBA" id="ARBA00022481"/>
    </source>
</evidence>
<organism evidence="6">
    <name type="scientific">Thrips palmi</name>
    <name type="common">Melon thrips</name>
    <dbReference type="NCBI Taxonomy" id="161013"/>
    <lineage>
        <taxon>Eukaryota</taxon>
        <taxon>Metazoa</taxon>
        <taxon>Ecdysozoa</taxon>
        <taxon>Arthropoda</taxon>
        <taxon>Hexapoda</taxon>
        <taxon>Insecta</taxon>
        <taxon>Pterygota</taxon>
        <taxon>Neoptera</taxon>
        <taxon>Paraneoptera</taxon>
        <taxon>Thysanoptera</taxon>
        <taxon>Terebrantia</taxon>
        <taxon>Thripoidea</taxon>
        <taxon>Thripidae</taxon>
        <taxon>Thrips</taxon>
    </lineage>
</organism>
<dbReference type="Gene3D" id="3.30.160.20">
    <property type="match status" value="1"/>
</dbReference>
<dbReference type="GeneID" id="117642513"/>
<dbReference type="InterPro" id="IPR045853">
    <property type="entry name" value="Pep_chain_release_fac_I_sf"/>
</dbReference>
<dbReference type="InterPro" id="IPR050057">
    <property type="entry name" value="Prokaryotic/Mito_RF"/>
</dbReference>
<evidence type="ECO:0000256" key="3">
    <source>
        <dbReference type="ARBA" id="ARBA00022917"/>
    </source>
</evidence>
<dbReference type="GO" id="GO:0005737">
    <property type="term" value="C:cytoplasm"/>
    <property type="evidence" value="ECO:0007669"/>
    <property type="project" value="UniProtKB-ARBA"/>
</dbReference>
<evidence type="ECO:0000259" key="4">
    <source>
        <dbReference type="SMART" id="SM00937"/>
    </source>
</evidence>
<evidence type="ECO:0000313" key="5">
    <source>
        <dbReference type="Proteomes" id="UP000515158"/>
    </source>
</evidence>
<evidence type="ECO:0000313" key="6">
    <source>
        <dbReference type="RefSeq" id="XP_034236657.1"/>
    </source>
</evidence>
<dbReference type="InterPro" id="IPR000352">
    <property type="entry name" value="Pep_chain_release_fac_I"/>
</dbReference>
<dbReference type="InterPro" id="IPR005139">
    <property type="entry name" value="PCRF"/>
</dbReference>
<dbReference type="RefSeq" id="XP_034236657.1">
    <property type="nucleotide sequence ID" value="XM_034380766.1"/>
</dbReference>
<dbReference type="Pfam" id="PF00472">
    <property type="entry name" value="RF-1"/>
    <property type="match status" value="1"/>
</dbReference>
<dbReference type="CTD" id="34720"/>
<accession>A0A6P8YRF8</accession>